<gene>
    <name evidence="2" type="ORF">CINF_0395</name>
</gene>
<evidence type="ECO:0000313" key="3">
    <source>
        <dbReference type="Proteomes" id="UP000509414"/>
    </source>
</evidence>
<dbReference type="InterPro" id="IPR009875">
    <property type="entry name" value="PilZ_domain"/>
</dbReference>
<sequence>MKYEGYVQLHNCYDLFPRLEKDFVEFAKVALEVEEKHVDPYELEDAMKLVFHNIIKGVSDKTLVIDVLLKCFNDNDMLAKFITTAAMLRLVNHFARMINEERPEMMHNIVNMTNAVQAFGVEFGFIKEDEIIRKEIIEDEKPLANTITLDGGLNLYGDMFAELKKAKNKNANVVFLNLYKGVPIKSKSKIIKIEKNGVTFSISPLQLEAIKKEGYAYIIQDKNITAGIQAKIANINLAARTITLDDFSRSTKNYALMRRYPRVHPNRAISAKLFGPENTMITGKIYDISEGGIGVVSTQESTWSNGEELKATFSLDMGGSRMDITLFVVLVVALNYQGAMRYCCKVAKPQPMVQNITKFCDMRIRQTIEELCNNAQN</sequence>
<dbReference type="KEGG" id="cinf:CINF_0395"/>
<evidence type="ECO:0000259" key="1">
    <source>
        <dbReference type="Pfam" id="PF07238"/>
    </source>
</evidence>
<name>A0A7H9CHV2_9BACT</name>
<dbReference type="Pfam" id="PF07238">
    <property type="entry name" value="PilZ"/>
    <property type="match status" value="1"/>
</dbReference>
<proteinExistence type="predicted"/>
<dbReference type="GO" id="GO:0035438">
    <property type="term" value="F:cyclic-di-GMP binding"/>
    <property type="evidence" value="ECO:0007669"/>
    <property type="project" value="InterPro"/>
</dbReference>
<feature type="domain" description="PilZ" evidence="1">
    <location>
        <begin position="258"/>
        <end position="333"/>
    </location>
</feature>
<dbReference type="RefSeq" id="WP_179975556.1">
    <property type="nucleotide sequence ID" value="NZ_CP049075.1"/>
</dbReference>
<dbReference type="EMBL" id="CP049075">
    <property type="protein sequence ID" value="QLI04935.1"/>
    <property type="molecule type" value="Genomic_DNA"/>
</dbReference>
<protein>
    <submittedName>
        <fullName evidence="2">PilZ domain-containing protein</fullName>
    </submittedName>
</protein>
<reference evidence="2 3" key="1">
    <citation type="submission" date="2020-02" db="EMBL/GenBank/DDBJ databases">
        <title>Complete genome sequence of the novel Campylobacter species Candidatus Campylobacter infans.</title>
        <authorList>
            <person name="Duim B."/>
            <person name="Zomer A."/>
            <person name="van der Graaf L."/>
            <person name="Wagenaar J."/>
        </authorList>
    </citation>
    <scope>NUCLEOTIDE SEQUENCE [LARGE SCALE GENOMIC DNA]</scope>
    <source>
        <strain evidence="2 3">19S00001</strain>
    </source>
</reference>
<accession>A0A7H9CHV2</accession>
<dbReference type="Proteomes" id="UP000509414">
    <property type="component" value="Chromosome"/>
</dbReference>
<organism evidence="2 3">
    <name type="scientific">Candidatus Campylobacter infans</name>
    <dbReference type="NCBI Taxonomy" id="2561898"/>
    <lineage>
        <taxon>Bacteria</taxon>
        <taxon>Pseudomonadati</taxon>
        <taxon>Campylobacterota</taxon>
        <taxon>Epsilonproteobacteria</taxon>
        <taxon>Campylobacterales</taxon>
        <taxon>Campylobacteraceae</taxon>
        <taxon>Campylobacter</taxon>
    </lineage>
</organism>
<dbReference type="AlphaFoldDB" id="A0A7H9CHV2"/>
<keyword evidence="3" id="KW-1185">Reference proteome</keyword>
<evidence type="ECO:0000313" key="2">
    <source>
        <dbReference type="EMBL" id="QLI04935.1"/>
    </source>
</evidence>